<evidence type="ECO:0000313" key="10">
    <source>
        <dbReference type="Proteomes" id="UP000622687"/>
    </source>
</evidence>
<comment type="similarity">
    <text evidence="7">Belongs to the binding-protein-dependent transport system permease family.</text>
</comment>
<accession>A0A934I2R0</accession>
<dbReference type="AlphaFoldDB" id="A0A934I2R0"/>
<dbReference type="PANTHER" id="PTHR30151:SF0">
    <property type="entry name" value="ABC TRANSPORTER PERMEASE PROTEIN MJ0413-RELATED"/>
    <property type="match status" value="1"/>
</dbReference>
<comment type="caution">
    <text evidence="9">The sequence shown here is derived from an EMBL/GenBank/DDBJ whole genome shotgun (WGS) entry which is preliminary data.</text>
</comment>
<reference evidence="9" key="1">
    <citation type="submission" date="2020-12" db="EMBL/GenBank/DDBJ databases">
        <title>Clostridium thailandense sp. nov., a novel acetogenic bacterium isolated from peat land soil in Thailand.</title>
        <authorList>
            <person name="Chaikitkaew S."/>
            <person name="Birkeland N.K."/>
        </authorList>
    </citation>
    <scope>NUCLEOTIDE SEQUENCE</scope>
    <source>
        <strain evidence="9">DSM 17425</strain>
    </source>
</reference>
<feature type="domain" description="ABC transmembrane type-1" evidence="8">
    <location>
        <begin position="56"/>
        <end position="236"/>
    </location>
</feature>
<dbReference type="InterPro" id="IPR035906">
    <property type="entry name" value="MetI-like_sf"/>
</dbReference>
<dbReference type="EMBL" id="JAEEGB010000039">
    <property type="protein sequence ID" value="MBI6875213.1"/>
    <property type="molecule type" value="Genomic_DNA"/>
</dbReference>
<dbReference type="RefSeq" id="WP_211144570.1">
    <property type="nucleotide sequence ID" value="NZ_JAEEGB010000039.1"/>
</dbReference>
<organism evidence="9 10">
    <name type="scientific">Clostridium aciditolerans</name>
    <dbReference type="NCBI Taxonomy" id="339861"/>
    <lineage>
        <taxon>Bacteria</taxon>
        <taxon>Bacillati</taxon>
        <taxon>Bacillota</taxon>
        <taxon>Clostridia</taxon>
        <taxon>Eubacteriales</taxon>
        <taxon>Clostridiaceae</taxon>
        <taxon>Clostridium</taxon>
    </lineage>
</organism>
<dbReference type="Proteomes" id="UP000622687">
    <property type="component" value="Unassembled WGS sequence"/>
</dbReference>
<dbReference type="SUPFAM" id="SSF161098">
    <property type="entry name" value="MetI-like"/>
    <property type="match status" value="1"/>
</dbReference>
<dbReference type="GO" id="GO:0055085">
    <property type="term" value="P:transmembrane transport"/>
    <property type="evidence" value="ECO:0007669"/>
    <property type="project" value="InterPro"/>
</dbReference>
<keyword evidence="3" id="KW-1003">Cell membrane</keyword>
<comment type="subcellular location">
    <subcellularLocation>
        <location evidence="1 7">Cell membrane</location>
        <topology evidence="1 7">Multi-pass membrane protein</topology>
    </subcellularLocation>
</comment>
<evidence type="ECO:0000256" key="1">
    <source>
        <dbReference type="ARBA" id="ARBA00004651"/>
    </source>
</evidence>
<evidence type="ECO:0000256" key="5">
    <source>
        <dbReference type="ARBA" id="ARBA00022989"/>
    </source>
</evidence>
<dbReference type="InterPro" id="IPR000515">
    <property type="entry name" value="MetI-like"/>
</dbReference>
<keyword evidence="5 7" id="KW-1133">Transmembrane helix</keyword>
<evidence type="ECO:0000256" key="6">
    <source>
        <dbReference type="ARBA" id="ARBA00023136"/>
    </source>
</evidence>
<protein>
    <submittedName>
        <fullName evidence="9">ABC transporter permease</fullName>
    </submittedName>
</protein>
<dbReference type="PROSITE" id="PS50928">
    <property type="entry name" value="ABC_TM1"/>
    <property type="match status" value="1"/>
</dbReference>
<dbReference type="Gene3D" id="1.10.3720.10">
    <property type="entry name" value="MetI-like"/>
    <property type="match status" value="1"/>
</dbReference>
<dbReference type="CDD" id="cd06261">
    <property type="entry name" value="TM_PBP2"/>
    <property type="match status" value="1"/>
</dbReference>
<gene>
    <name evidence="9" type="ORF">I6U51_21295</name>
</gene>
<evidence type="ECO:0000313" key="9">
    <source>
        <dbReference type="EMBL" id="MBI6875213.1"/>
    </source>
</evidence>
<evidence type="ECO:0000256" key="4">
    <source>
        <dbReference type="ARBA" id="ARBA00022692"/>
    </source>
</evidence>
<sequence length="250" mass="28774">MKLSEYKKINFLYALLLIFALWQAASVLVNKEILPTPLSVIEYIFKNLSKEIMLHISYSFKRILIGLLATVIVGVPFGIIMGYYKRVDSILSPILYFNYPVPKIALLPIVMLFFGLGEMPKYIMIFLITFFPVVVNIRDKVKSISEEIYYPMYSLGASDFQIIYEIVLPATLPVILTSVRIGIGTAISILFFTENFGTEYGMGYYIMDSWMRVSYIQMYSAILILSFIGLMFFIITDIFESFLCPWKDKS</sequence>
<dbReference type="Pfam" id="PF00528">
    <property type="entry name" value="BPD_transp_1"/>
    <property type="match status" value="1"/>
</dbReference>
<keyword evidence="4 7" id="KW-0812">Transmembrane</keyword>
<feature type="transmembrane region" description="Helical" evidence="7">
    <location>
        <begin position="96"/>
        <end position="116"/>
    </location>
</feature>
<evidence type="ECO:0000256" key="7">
    <source>
        <dbReference type="RuleBase" id="RU363032"/>
    </source>
</evidence>
<proteinExistence type="inferred from homology"/>
<evidence type="ECO:0000256" key="2">
    <source>
        <dbReference type="ARBA" id="ARBA00022448"/>
    </source>
</evidence>
<evidence type="ECO:0000259" key="8">
    <source>
        <dbReference type="PROSITE" id="PS50928"/>
    </source>
</evidence>
<name>A0A934I2R0_9CLOT</name>
<keyword evidence="6 7" id="KW-0472">Membrane</keyword>
<dbReference type="GO" id="GO:0005886">
    <property type="term" value="C:plasma membrane"/>
    <property type="evidence" value="ECO:0007669"/>
    <property type="project" value="UniProtKB-SubCell"/>
</dbReference>
<keyword evidence="10" id="KW-1185">Reference proteome</keyword>
<evidence type="ECO:0000256" key="3">
    <source>
        <dbReference type="ARBA" id="ARBA00022475"/>
    </source>
</evidence>
<keyword evidence="2 7" id="KW-0813">Transport</keyword>
<feature type="transmembrane region" description="Helical" evidence="7">
    <location>
        <begin position="213"/>
        <end position="239"/>
    </location>
</feature>
<feature type="transmembrane region" description="Helical" evidence="7">
    <location>
        <begin position="63"/>
        <end position="84"/>
    </location>
</feature>
<dbReference type="PANTHER" id="PTHR30151">
    <property type="entry name" value="ALKANE SULFONATE ABC TRANSPORTER-RELATED, MEMBRANE SUBUNIT"/>
    <property type="match status" value="1"/>
</dbReference>
<feature type="transmembrane region" description="Helical" evidence="7">
    <location>
        <begin position="162"/>
        <end position="193"/>
    </location>
</feature>